<dbReference type="SUPFAM" id="SSF56563">
    <property type="entry name" value="Major capsid protein gp5"/>
    <property type="match status" value="1"/>
</dbReference>
<dbReference type="EMBL" id="LR796719">
    <property type="protein sequence ID" value="CAB4161705.1"/>
    <property type="molecule type" value="Genomic_DNA"/>
</dbReference>
<evidence type="ECO:0000313" key="9">
    <source>
        <dbReference type="EMBL" id="CAB4189742.1"/>
    </source>
</evidence>
<accession>A0A6J5NX96</accession>
<reference evidence="8" key="1">
    <citation type="submission" date="2020-04" db="EMBL/GenBank/DDBJ databases">
        <authorList>
            <person name="Chiriac C."/>
            <person name="Salcher M."/>
            <person name="Ghai R."/>
            <person name="Kavagutti S V."/>
        </authorList>
    </citation>
    <scope>NUCLEOTIDE SEQUENCE</scope>
</reference>
<evidence type="ECO:0000313" key="8">
    <source>
        <dbReference type="EMBL" id="CAB4161705.1"/>
    </source>
</evidence>
<evidence type="ECO:0000256" key="1">
    <source>
        <dbReference type="ARBA" id="ARBA00022612"/>
    </source>
</evidence>
<feature type="region of interest" description="Disordered" evidence="6">
    <location>
        <begin position="157"/>
        <end position="183"/>
    </location>
</feature>
<feature type="compositionally biased region" description="Low complexity" evidence="6">
    <location>
        <begin position="172"/>
        <end position="183"/>
    </location>
</feature>
<evidence type="ECO:0000256" key="5">
    <source>
        <dbReference type="ARBA" id="ARBA00023045"/>
    </source>
</evidence>
<keyword evidence="3" id="KW-0378">Hydrolase</keyword>
<keyword evidence="2" id="KW-0645">Protease</keyword>
<name>A0A6J5NX96_9CAUD</name>
<keyword evidence="5" id="KW-1273">Viral capsid maturation</keyword>
<dbReference type="InterPro" id="IPR054613">
    <property type="entry name" value="Peptidase_S78_dom"/>
</dbReference>
<dbReference type="GO" id="GO:0008233">
    <property type="term" value="F:peptidase activity"/>
    <property type="evidence" value="ECO:0007669"/>
    <property type="project" value="UniProtKB-KW"/>
</dbReference>
<evidence type="ECO:0000256" key="6">
    <source>
        <dbReference type="SAM" id="MobiDB-lite"/>
    </source>
</evidence>
<evidence type="ECO:0000256" key="2">
    <source>
        <dbReference type="ARBA" id="ARBA00022670"/>
    </source>
</evidence>
<dbReference type="Pfam" id="PF04586">
    <property type="entry name" value="Peptidase_S78"/>
    <property type="match status" value="1"/>
</dbReference>
<evidence type="ECO:0000256" key="4">
    <source>
        <dbReference type="ARBA" id="ARBA00022950"/>
    </source>
</evidence>
<organism evidence="8">
    <name type="scientific">uncultured Caudovirales phage</name>
    <dbReference type="NCBI Taxonomy" id="2100421"/>
    <lineage>
        <taxon>Viruses</taxon>
        <taxon>Duplodnaviria</taxon>
        <taxon>Heunggongvirae</taxon>
        <taxon>Uroviricota</taxon>
        <taxon>Caudoviricetes</taxon>
        <taxon>Peduoviridae</taxon>
        <taxon>Maltschvirus</taxon>
        <taxon>Maltschvirus maltsch</taxon>
    </lineage>
</organism>
<evidence type="ECO:0000256" key="3">
    <source>
        <dbReference type="ARBA" id="ARBA00022801"/>
    </source>
</evidence>
<dbReference type="GO" id="GO:0006508">
    <property type="term" value="P:proteolysis"/>
    <property type="evidence" value="ECO:0007669"/>
    <property type="project" value="UniProtKB-KW"/>
</dbReference>
<keyword evidence="4" id="KW-0118">Viral capsid assembly</keyword>
<dbReference type="EMBL" id="LR797146">
    <property type="protein sequence ID" value="CAB4189742.1"/>
    <property type="molecule type" value="Genomic_DNA"/>
</dbReference>
<sequence>MEDLIYFNGGELTAANGDTRILEGRIVAFNVKGNTSAGATVFAPGSITCGDISKIKLNDEHKNSIPLGRMISMREDASGIYASFKISKSAKGNDALILASEGLKTGFSVGVINAKQTREGDYILVTSSQLDHVGHVEAPAIGGSEITRVAASENAPAANPTIESEAPVTTSPEGVTEVAPPEEVPPVVEASKVEAKVTRPAVPATQVIGVRSPINSTGDYLRHAVNAKANWDTDSGRASRDYIGQAEGIFAKAFTDDGSLSIDAANDSFTTNPAFKPVQYMNEFITNTRNFGRPTVEACGGTKPLPKQGMTFSIPKLTTAPNVALTTEAQAVQGSTGMVTAYITGTKVKYAGTQIISREIIDNGADSPLFYTELMAELNAAYDYATNAAAIAAIIAGGTAATTSQAATLAGLEAYIAESAVNVYDSTSYFARNLVTGKSWWSTLIGALDTTGRPIFNPRPSNMGMNPAGLSTPTSVRGDVLGLDYYVDRQMVSTAADNSAFVIAPESIGLYESSRTMLSIEVLPTLEYQVALYGYFTPLVKQAAGLILYDKT</sequence>
<feature type="domain" description="Prohead serine protease" evidence="7">
    <location>
        <begin position="17"/>
        <end position="149"/>
    </location>
</feature>
<gene>
    <name evidence="9" type="ORF">UFOVP1201_15</name>
    <name evidence="8" type="ORF">UFOVP788_8</name>
</gene>
<protein>
    <recommendedName>
        <fullName evidence="7">Prohead serine protease domain-containing protein</fullName>
    </recommendedName>
</protein>
<keyword evidence="1" id="KW-1188">Viral release from host cell</keyword>
<evidence type="ECO:0000259" key="7">
    <source>
        <dbReference type="Pfam" id="PF04586"/>
    </source>
</evidence>
<dbReference type="GO" id="GO:0046797">
    <property type="term" value="P:viral procapsid maturation"/>
    <property type="evidence" value="ECO:0007669"/>
    <property type="project" value="UniProtKB-KW"/>
</dbReference>
<proteinExistence type="predicted"/>